<gene>
    <name evidence="8" type="ORF">DW839_30120</name>
</gene>
<evidence type="ECO:0000256" key="1">
    <source>
        <dbReference type="ARBA" id="ARBA00004651"/>
    </source>
</evidence>
<feature type="transmembrane region" description="Helical" evidence="7">
    <location>
        <begin position="284"/>
        <end position="302"/>
    </location>
</feature>
<keyword evidence="5 7" id="KW-1133">Transmembrane helix</keyword>
<comment type="similarity">
    <text evidence="2">Belongs to the UPF0718 family.</text>
</comment>
<evidence type="ECO:0000256" key="7">
    <source>
        <dbReference type="SAM" id="Phobius"/>
    </source>
</evidence>
<feature type="transmembrane region" description="Helical" evidence="7">
    <location>
        <begin position="241"/>
        <end position="263"/>
    </location>
</feature>
<dbReference type="Proteomes" id="UP000283975">
    <property type="component" value="Unassembled WGS sequence"/>
</dbReference>
<evidence type="ECO:0000313" key="8">
    <source>
        <dbReference type="EMBL" id="RHC47356.1"/>
    </source>
</evidence>
<feature type="transmembrane region" description="Helical" evidence="7">
    <location>
        <begin position="58"/>
        <end position="81"/>
    </location>
</feature>
<dbReference type="NCBIfam" id="NF040736">
    <property type="entry name" value="efflux_SaoE"/>
    <property type="match status" value="1"/>
</dbReference>
<evidence type="ECO:0000256" key="6">
    <source>
        <dbReference type="ARBA" id="ARBA00023136"/>
    </source>
</evidence>
<comment type="subcellular location">
    <subcellularLocation>
        <location evidence="1">Cell membrane</location>
        <topology evidence="1">Multi-pass membrane protein</topology>
    </subcellularLocation>
</comment>
<dbReference type="GO" id="GO:0005886">
    <property type="term" value="C:plasma membrane"/>
    <property type="evidence" value="ECO:0007669"/>
    <property type="project" value="UniProtKB-SubCell"/>
</dbReference>
<dbReference type="AlphaFoldDB" id="A0A414AGW1"/>
<proteinExistence type="inferred from homology"/>
<dbReference type="PANTHER" id="PTHR34184">
    <property type="entry name" value="UPF0718 PROTEIN YCGR"/>
    <property type="match status" value="1"/>
</dbReference>
<reference evidence="8 9" key="1">
    <citation type="submission" date="2018-08" db="EMBL/GenBank/DDBJ databases">
        <title>A genome reference for cultivated species of the human gut microbiota.</title>
        <authorList>
            <person name="Zou Y."/>
            <person name="Xue W."/>
            <person name="Luo G."/>
        </authorList>
    </citation>
    <scope>NUCLEOTIDE SEQUENCE [LARGE SCALE GENOMIC DNA]</scope>
    <source>
        <strain evidence="8 9">AM35-14</strain>
    </source>
</reference>
<feature type="transmembrane region" description="Helical" evidence="7">
    <location>
        <begin position="121"/>
        <end position="138"/>
    </location>
</feature>
<dbReference type="EMBL" id="QSHZ01000055">
    <property type="protein sequence ID" value="RHC47356.1"/>
    <property type="molecule type" value="Genomic_DNA"/>
</dbReference>
<dbReference type="RefSeq" id="WP_119205922.1">
    <property type="nucleotide sequence ID" value="NZ_CATYQV010000014.1"/>
</dbReference>
<sequence>MLSEFAAFIYHVCYSALNMLNSASVWMVISFAIAGALHEFLSPEKMKKSSICSSRISGVFWVTVFGMLIPICSCGTIPLGISLYYSGAYLGPTLAFMTSSPMINPIAVILCWGLLGKEITIIYVITGFVAPMLIGMAANRFGGSELHLPGIGEQDGQPAILLEEEAVSFKDKLLSGLKWSFTELSVTVCKYAVSGMLIAGLIFNIFPQSAVQTYLGNPGIISLFGITVVAALMYVCAVGHIPFIAALVASGAAPGVAITFLMAGASTNIPELLTINRTIGKRAMIMYFFMVTVISNIVGYITNQLLMPGFKPVLDYDASQKTIRAANKLIFTAPLWLKYLCSFVLIAYACVALVRIIKKQIGSQTAELI</sequence>
<organism evidence="8 9">
    <name type="scientific">Enterocloster bolteae</name>
    <dbReference type="NCBI Taxonomy" id="208479"/>
    <lineage>
        <taxon>Bacteria</taxon>
        <taxon>Bacillati</taxon>
        <taxon>Bacillota</taxon>
        <taxon>Clostridia</taxon>
        <taxon>Lachnospirales</taxon>
        <taxon>Lachnospiraceae</taxon>
        <taxon>Enterocloster</taxon>
    </lineage>
</organism>
<dbReference type="Pfam" id="PF03773">
    <property type="entry name" value="ArsP_1"/>
    <property type="match status" value="1"/>
</dbReference>
<feature type="transmembrane region" description="Helical" evidence="7">
    <location>
        <begin position="93"/>
        <end position="114"/>
    </location>
</feature>
<feature type="transmembrane region" description="Helical" evidence="7">
    <location>
        <begin position="184"/>
        <end position="203"/>
    </location>
</feature>
<name>A0A414AGW1_9FIRM</name>
<keyword evidence="3" id="KW-1003">Cell membrane</keyword>
<dbReference type="InterPro" id="IPR005524">
    <property type="entry name" value="DUF318"/>
</dbReference>
<feature type="transmembrane region" description="Helical" evidence="7">
    <location>
        <begin position="336"/>
        <end position="357"/>
    </location>
</feature>
<evidence type="ECO:0000313" key="9">
    <source>
        <dbReference type="Proteomes" id="UP000283975"/>
    </source>
</evidence>
<evidence type="ECO:0000256" key="5">
    <source>
        <dbReference type="ARBA" id="ARBA00022989"/>
    </source>
</evidence>
<comment type="caution">
    <text evidence="8">The sequence shown here is derived from an EMBL/GenBank/DDBJ whole genome shotgun (WGS) entry which is preliminary data.</text>
</comment>
<dbReference type="PANTHER" id="PTHR34184:SF4">
    <property type="entry name" value="UPF0718 PROTEIN YCGR"/>
    <property type="match status" value="1"/>
</dbReference>
<feature type="transmembrane region" description="Helical" evidence="7">
    <location>
        <begin position="215"/>
        <end position="235"/>
    </location>
</feature>
<evidence type="ECO:0000256" key="3">
    <source>
        <dbReference type="ARBA" id="ARBA00022475"/>
    </source>
</evidence>
<keyword evidence="6 7" id="KW-0472">Membrane</keyword>
<keyword evidence="4 7" id="KW-0812">Transmembrane</keyword>
<feature type="transmembrane region" description="Helical" evidence="7">
    <location>
        <begin position="20"/>
        <end position="37"/>
    </location>
</feature>
<dbReference type="InterPro" id="IPR052923">
    <property type="entry name" value="UPF0718"/>
</dbReference>
<protein>
    <submittedName>
        <fullName evidence="8">Permease</fullName>
    </submittedName>
</protein>
<evidence type="ECO:0000256" key="4">
    <source>
        <dbReference type="ARBA" id="ARBA00022692"/>
    </source>
</evidence>
<accession>A0A414AGW1</accession>
<evidence type="ECO:0000256" key="2">
    <source>
        <dbReference type="ARBA" id="ARBA00006386"/>
    </source>
</evidence>